<evidence type="ECO:0000256" key="1">
    <source>
        <dbReference type="ARBA" id="ARBA00006594"/>
    </source>
</evidence>
<comment type="similarity">
    <text evidence="1">Belongs to the N(4)/N(6)-methyltransferase family.</text>
</comment>
<dbReference type="GO" id="GO:0032259">
    <property type="term" value="P:methylation"/>
    <property type="evidence" value="ECO:0007669"/>
    <property type="project" value="UniProtKB-KW"/>
</dbReference>
<dbReference type="REBASE" id="395021">
    <property type="entry name" value="M.MhoPA2F3ORF3710P"/>
</dbReference>
<sequence length="712" mass="79666">MSHLNDLIRQLATKDESLARDIEREVAALQDRRAFGLNFERHQPEAVELPGRKVRRGDKVRVLPPRGQMPKKENERLFKVREIAATDDGRVATIEALDDTEAIDQVVIEDLVVVAEFRDPIYPGLVSTGKVERGGDKPYHAVINAENYHALQALLFTHRGKVDCIYIDPPYNTGAKDWKYNNDYVEGDDLYRHSKWLAFMERRLLLAKELLNPDDSVLIVTIDEKEYLRLGMLLEQVFPEAEIQMVSSQINPAASARAGSFGRVDEYIYFVRFGASVAARVVLSREWVSSRGRTHTGVPRWDMLRRSGGGARRQDSPGGFYPIYIDESGPRVAAVGEPLAAGNSEPPQVDNAVAILPIRQDGSEGRWMWSKKEFERRLAQGRVRITGSATQGFVVSILKDGEYAKILAGEFAVAGHGPDGSMQFEKGDVDQVRAIPGTQWRIASHDATQYGSRLLRSAVIPGREFPFPKSLYAVEDAIRFFVAEKPNATVLDFFSGSGTTAHATLRLNKQDGGLRQSISVTNNEVSAEEQKALVARGLRAGDSEWEAFGICDFITKPRIRAAVTGLTPEGEAIRGDYKFTDEFPMADGFEENVEFFTLTYESPLRVEANREFARIAPLLWLRAGSKGRRIDELPNGWDVADGYGVISDLDRSEQFAEAIAAAPEASVAFIITDEDRLFEALVRELPEHVEPVRLYEAYLRTFEIEARRAAER</sequence>
<dbReference type="PROSITE" id="PS00092">
    <property type="entry name" value="N6_MTASE"/>
    <property type="match status" value="1"/>
</dbReference>
<proteinExistence type="inferred from homology"/>
<protein>
    <submittedName>
        <fullName evidence="5">Site-specific DNA-methyltransferase</fullName>
    </submittedName>
</protein>
<dbReference type="GO" id="GO:0003677">
    <property type="term" value="F:DNA binding"/>
    <property type="evidence" value="ECO:0007669"/>
    <property type="project" value="InterPro"/>
</dbReference>
<dbReference type="InterPro" id="IPR029063">
    <property type="entry name" value="SAM-dependent_MTases_sf"/>
</dbReference>
<dbReference type="EMBL" id="CP054038">
    <property type="protein sequence ID" value="QKJ18577.1"/>
    <property type="molecule type" value="Genomic_DNA"/>
</dbReference>
<dbReference type="InterPro" id="IPR002052">
    <property type="entry name" value="DNA_methylase_N6_adenine_CS"/>
</dbReference>
<dbReference type="Pfam" id="PF01555">
    <property type="entry name" value="N6_N4_Mtase"/>
    <property type="match status" value="2"/>
</dbReference>
<dbReference type="SUPFAM" id="SSF53335">
    <property type="entry name" value="S-adenosyl-L-methionine-dependent methyltransferases"/>
    <property type="match status" value="1"/>
</dbReference>
<accession>A0A7D4QBJ3</accession>
<dbReference type="InterPro" id="IPR002941">
    <property type="entry name" value="DNA_methylase_N4/N6"/>
</dbReference>
<evidence type="ECO:0000256" key="3">
    <source>
        <dbReference type="ARBA" id="ARBA00022679"/>
    </source>
</evidence>
<feature type="domain" description="DNA methylase N-4/N-6" evidence="4">
    <location>
        <begin position="438"/>
        <end position="510"/>
    </location>
</feature>
<evidence type="ECO:0000256" key="2">
    <source>
        <dbReference type="ARBA" id="ARBA00022603"/>
    </source>
</evidence>
<keyword evidence="3 5" id="KW-0808">Transferase</keyword>
<dbReference type="PRINTS" id="PR00508">
    <property type="entry name" value="S21N4MTFRASE"/>
</dbReference>
<dbReference type="Proteomes" id="UP000502498">
    <property type="component" value="Chromosome"/>
</dbReference>
<dbReference type="Gene3D" id="3.40.50.150">
    <property type="entry name" value="Vaccinia Virus protein VP39"/>
    <property type="match status" value="1"/>
</dbReference>
<gene>
    <name evidence="5" type="ORF">HQM25_03710</name>
</gene>
<evidence type="ECO:0000313" key="6">
    <source>
        <dbReference type="Proteomes" id="UP000502498"/>
    </source>
</evidence>
<evidence type="ECO:0000313" key="5">
    <source>
        <dbReference type="EMBL" id="QKJ18577.1"/>
    </source>
</evidence>
<keyword evidence="2 5" id="KW-0489">Methyltransferase</keyword>
<organism evidence="5 6">
    <name type="scientific">Microbacterium hominis</name>
    <dbReference type="NCBI Taxonomy" id="162426"/>
    <lineage>
        <taxon>Bacteria</taxon>
        <taxon>Bacillati</taxon>
        <taxon>Actinomycetota</taxon>
        <taxon>Actinomycetes</taxon>
        <taxon>Micrococcales</taxon>
        <taxon>Microbacteriaceae</taxon>
        <taxon>Microbacterium</taxon>
    </lineage>
</organism>
<dbReference type="GO" id="GO:0008170">
    <property type="term" value="F:N-methyltransferase activity"/>
    <property type="evidence" value="ECO:0007669"/>
    <property type="project" value="InterPro"/>
</dbReference>
<feature type="domain" description="DNA methylase N-4/N-6" evidence="4">
    <location>
        <begin position="162"/>
        <end position="271"/>
    </location>
</feature>
<name>A0A7D4QBJ3_9MICO</name>
<dbReference type="InterPro" id="IPR001091">
    <property type="entry name" value="RM_Methyltransferase"/>
</dbReference>
<dbReference type="AlphaFoldDB" id="A0A7D4QBJ3"/>
<reference evidence="5 6" key="1">
    <citation type="submission" date="2020-05" db="EMBL/GenBank/DDBJ databases">
        <title>Strain PA2F3 complete genome.</title>
        <authorList>
            <person name="Kim Y.-S."/>
            <person name="Kim S.-J."/>
            <person name="Jung H.-k."/>
            <person name="Kim S.-E."/>
            <person name="Kim K.-H."/>
        </authorList>
    </citation>
    <scope>NUCLEOTIDE SEQUENCE [LARGE SCALE GENOMIC DNA]</scope>
    <source>
        <strain evidence="5 6">PA2F3</strain>
    </source>
</reference>
<dbReference type="RefSeq" id="WP_172989018.1">
    <property type="nucleotide sequence ID" value="NZ_CP054038.1"/>
</dbReference>
<evidence type="ECO:0000259" key="4">
    <source>
        <dbReference type="Pfam" id="PF01555"/>
    </source>
</evidence>